<evidence type="ECO:0000256" key="9">
    <source>
        <dbReference type="ARBA" id="ARBA00022898"/>
    </source>
</evidence>
<evidence type="ECO:0000256" key="13">
    <source>
        <dbReference type="RuleBase" id="RU000587"/>
    </source>
</evidence>
<keyword evidence="8 13" id="KW-0808">Transferase</keyword>
<evidence type="ECO:0000256" key="4">
    <source>
        <dbReference type="ARBA" id="ARBA00006047"/>
    </source>
</evidence>
<dbReference type="Pfam" id="PF00343">
    <property type="entry name" value="Phosphorylase"/>
    <property type="match status" value="1"/>
</dbReference>
<dbReference type="OrthoDB" id="9760804at2"/>
<evidence type="ECO:0000256" key="2">
    <source>
        <dbReference type="ARBA" id="ARBA00001933"/>
    </source>
</evidence>
<dbReference type="InterPro" id="IPR035090">
    <property type="entry name" value="Pyridoxal_P_attach_site"/>
</dbReference>
<dbReference type="GO" id="GO:0030170">
    <property type="term" value="F:pyridoxal phosphate binding"/>
    <property type="evidence" value="ECO:0007669"/>
    <property type="project" value="InterPro"/>
</dbReference>
<evidence type="ECO:0000256" key="5">
    <source>
        <dbReference type="ARBA" id="ARBA00022490"/>
    </source>
</evidence>
<comment type="subcellular location">
    <subcellularLocation>
        <location evidence="3">Cytoplasm</location>
    </subcellularLocation>
</comment>
<proteinExistence type="inferred from homology"/>
<dbReference type="PANTHER" id="PTHR11468">
    <property type="entry name" value="GLYCOGEN PHOSPHORYLASE"/>
    <property type="match status" value="1"/>
</dbReference>
<reference evidence="15" key="1">
    <citation type="submission" date="2016-10" db="EMBL/GenBank/DDBJ databases">
        <authorList>
            <person name="Varghese N."/>
        </authorList>
    </citation>
    <scope>NUCLEOTIDE SEQUENCE [LARGE SCALE GENOMIC DNA]</scope>
    <source>
        <strain evidence="15">DSM 20406</strain>
    </source>
</reference>
<dbReference type="NCBIfam" id="TIGR02093">
    <property type="entry name" value="P_ylase"/>
    <property type="match status" value="1"/>
</dbReference>
<accession>A0A1H6WN83</accession>
<dbReference type="eggNOG" id="COG0058">
    <property type="taxonomic scope" value="Bacteria"/>
</dbReference>
<dbReference type="Gene3D" id="3.40.50.2000">
    <property type="entry name" value="Glycogen Phosphorylase B"/>
    <property type="match status" value="2"/>
</dbReference>
<dbReference type="SUPFAM" id="SSF53756">
    <property type="entry name" value="UDP-Glycosyltransferase/glycogen phosphorylase"/>
    <property type="match status" value="1"/>
</dbReference>
<evidence type="ECO:0000256" key="8">
    <source>
        <dbReference type="ARBA" id="ARBA00022679"/>
    </source>
</evidence>
<keyword evidence="6" id="KW-0021">Allosteric enzyme</keyword>
<feature type="modified residue" description="N6-(pyridoxal phosphate)lysine" evidence="12">
    <location>
        <position position="605"/>
    </location>
</feature>
<dbReference type="GO" id="GO:0005980">
    <property type="term" value="P:glycogen catabolic process"/>
    <property type="evidence" value="ECO:0007669"/>
    <property type="project" value="TreeGrafter"/>
</dbReference>
<dbReference type="GO" id="GO:0008184">
    <property type="term" value="F:glycogen phosphorylase activity"/>
    <property type="evidence" value="ECO:0007669"/>
    <property type="project" value="InterPro"/>
</dbReference>
<keyword evidence="10 13" id="KW-0119">Carbohydrate metabolism</keyword>
<sequence>MQLEKQLQDTSLKLYEKTLKDLTKEQVYTVLLAVVKDMLEDKEEISGERKLYYFSAEFLIGKLMSNNLINLGIRKEVRDILAENGFDLAEIEEIEAEPSLGNGGLGRLAACFLDSIATLNLPGDGVGLNYHLGLFKQKFENEKQFETPDYWIDDHSWLNKTRKSYLVEFKDFAIKSTLYDIDVIGYHGKKNKLHLFDIGSVDESIVHDGIQFDKDNILKNLTLFLYPDDSDDAGRKLRIYQQYFMVSNGAQMILEDLKRRHKDLREMHKYVAIQINDTHPSMVIPELIRLLMKEGLTMKEAIHTVQLTCAYTNHTILAEALEKWPLSYLEEVVPQLVPIIEALDAVAAIRSDNPKVAIIDNDKLVHMAHMDIHFGYSINGVAAIHTKILEETELHDFYELYPSKFNNKTNGITFRRWLMDCNEELTDFIDSLIGEGYKANAEELKGLLKYTEDKDVLKKLLAIKELKKKQLAQYVYNKEGVKLDTDAIFDVQIKRLHEYKRQQMNVLYIIYQYLQIKAGKLPAHPITCIFGAKAAPAYVIAKDIIHAILTLSNIINNDPEVSPYLKVVMVENYNVTYAEKLIPAADLSEQISLASKEASGTGNMKLMLNGAVTLGTDDGANVEIHQLVGDDNIYIFGADSDTVIKHYENADYHPADLLATDKELQEVVDFLVGEEMRKAGDPASLERLHHELTTKDWFMTLLDVKDYIKTKEQAIKDYKEREVWARKMLVNIAEAGFFSSDRTIAQYNEDIWKL</sequence>
<comment type="similarity">
    <text evidence="4 13">Belongs to the glycogen phosphorylase family.</text>
</comment>
<dbReference type="PANTHER" id="PTHR11468:SF3">
    <property type="entry name" value="GLYCOGEN PHOSPHORYLASE, LIVER FORM"/>
    <property type="match status" value="1"/>
</dbReference>
<dbReference type="EMBL" id="FNYK01000070">
    <property type="protein sequence ID" value="SEJ18481.1"/>
    <property type="molecule type" value="Genomic_DNA"/>
</dbReference>
<comment type="cofactor">
    <cofactor evidence="2 13">
        <name>pyridoxal 5'-phosphate</name>
        <dbReference type="ChEBI" id="CHEBI:597326"/>
    </cofactor>
</comment>
<dbReference type="GO" id="GO:0005737">
    <property type="term" value="C:cytoplasm"/>
    <property type="evidence" value="ECO:0007669"/>
    <property type="project" value="UniProtKB-SubCell"/>
</dbReference>
<evidence type="ECO:0000256" key="11">
    <source>
        <dbReference type="ARBA" id="ARBA00025174"/>
    </source>
</evidence>
<dbReference type="PROSITE" id="PS00102">
    <property type="entry name" value="PHOSPHORYLASE"/>
    <property type="match status" value="1"/>
</dbReference>
<evidence type="ECO:0000256" key="1">
    <source>
        <dbReference type="ARBA" id="ARBA00001275"/>
    </source>
</evidence>
<comment type="catalytic activity">
    <reaction evidence="1 13">
        <text>[(1-&gt;4)-alpha-D-glucosyl](n) + phosphate = [(1-&gt;4)-alpha-D-glucosyl](n-1) + alpha-D-glucose 1-phosphate</text>
        <dbReference type="Rhea" id="RHEA:41732"/>
        <dbReference type="Rhea" id="RHEA-COMP:9584"/>
        <dbReference type="Rhea" id="RHEA-COMP:9586"/>
        <dbReference type="ChEBI" id="CHEBI:15444"/>
        <dbReference type="ChEBI" id="CHEBI:43474"/>
        <dbReference type="ChEBI" id="CHEBI:58601"/>
        <dbReference type="EC" id="2.4.1.1"/>
    </reaction>
</comment>
<dbReference type="Proteomes" id="UP000183028">
    <property type="component" value="Unassembled WGS sequence"/>
</dbReference>
<evidence type="ECO:0000313" key="14">
    <source>
        <dbReference type="EMBL" id="SEJ18481.1"/>
    </source>
</evidence>
<evidence type="ECO:0000256" key="12">
    <source>
        <dbReference type="PIRSR" id="PIRSR000460-1"/>
    </source>
</evidence>
<dbReference type="PIRSF" id="PIRSF000460">
    <property type="entry name" value="Pprylas_GlgP"/>
    <property type="match status" value="1"/>
</dbReference>
<dbReference type="FunFam" id="3.40.50.2000:FF:000153">
    <property type="entry name" value="Alpha-1,4 glucan phosphorylase"/>
    <property type="match status" value="1"/>
</dbReference>
<evidence type="ECO:0000313" key="15">
    <source>
        <dbReference type="Proteomes" id="UP000183028"/>
    </source>
</evidence>
<comment type="function">
    <text evidence="13">Allosteric enzyme that catalyzes the rate-limiting step in glycogen catabolism, the phosphorolytic cleavage of glycogen to produce glucose-1-phosphate, and plays a central role in maintaining cellular and organismal glucose homeostasis.</text>
</comment>
<evidence type="ECO:0000256" key="6">
    <source>
        <dbReference type="ARBA" id="ARBA00022533"/>
    </source>
</evidence>
<dbReference type="AlphaFoldDB" id="A0A1H6WN83"/>
<evidence type="ECO:0000256" key="10">
    <source>
        <dbReference type="ARBA" id="ARBA00023277"/>
    </source>
</evidence>
<dbReference type="EC" id="2.4.1.1" evidence="13"/>
<dbReference type="RefSeq" id="WP_074732701.1">
    <property type="nucleotide sequence ID" value="NZ_CACWHD010000019.1"/>
</dbReference>
<keyword evidence="15" id="KW-1185">Reference proteome</keyword>
<evidence type="ECO:0000256" key="3">
    <source>
        <dbReference type="ARBA" id="ARBA00004496"/>
    </source>
</evidence>
<organism evidence="14 15">
    <name type="scientific">Sharpea azabuensis</name>
    <dbReference type="NCBI Taxonomy" id="322505"/>
    <lineage>
        <taxon>Bacteria</taxon>
        <taxon>Bacillati</taxon>
        <taxon>Bacillota</taxon>
        <taxon>Erysipelotrichia</taxon>
        <taxon>Erysipelotrichales</taxon>
        <taxon>Coprobacillaceae</taxon>
        <taxon>Sharpea</taxon>
    </lineage>
</organism>
<dbReference type="STRING" id="322505.SAMN04487836_11127"/>
<dbReference type="InterPro" id="IPR000811">
    <property type="entry name" value="Glyco_trans_35"/>
</dbReference>
<comment type="function">
    <text evidence="11">Phosphorylase is an important allosteric enzyme in carbohydrate metabolism. Enzymes from different sources differ in their regulatory mechanisms and in their natural substrates. However, all known phosphorylases share catalytic and structural properties.</text>
</comment>
<keyword evidence="9 12" id="KW-0663">Pyridoxal phosphate</keyword>
<gene>
    <name evidence="14" type="ORF">SAMN04487834_10704</name>
</gene>
<evidence type="ECO:0000256" key="7">
    <source>
        <dbReference type="ARBA" id="ARBA00022676"/>
    </source>
</evidence>
<dbReference type="InterPro" id="IPR011833">
    <property type="entry name" value="Glycg_phsphrylas"/>
</dbReference>
<name>A0A1H6WN83_9FIRM</name>
<keyword evidence="5" id="KW-0963">Cytoplasm</keyword>
<keyword evidence="7 13" id="KW-0328">Glycosyltransferase</keyword>
<dbReference type="FunFam" id="3.40.50.2000:FF:000003">
    <property type="entry name" value="Alpha-1,4 glucan phosphorylase"/>
    <property type="match status" value="1"/>
</dbReference>
<protein>
    <recommendedName>
        <fullName evidence="13">Alpha-1,4 glucan phosphorylase</fullName>
        <ecNumber evidence="13">2.4.1.1</ecNumber>
    </recommendedName>
</protein>